<organism evidence="2 3">
    <name type="scientific">Rhodococcus olei</name>
    <dbReference type="NCBI Taxonomy" id="2161675"/>
    <lineage>
        <taxon>Bacteria</taxon>
        <taxon>Bacillati</taxon>
        <taxon>Actinomycetota</taxon>
        <taxon>Actinomycetes</taxon>
        <taxon>Mycobacteriales</taxon>
        <taxon>Nocardiaceae</taxon>
        <taxon>Rhodococcus</taxon>
    </lineage>
</organism>
<protein>
    <submittedName>
        <fullName evidence="2">Uncharacterized protein</fullName>
    </submittedName>
</protein>
<gene>
    <name evidence="2" type="ORF">GCM10023094_38280</name>
</gene>
<sequence>MPGIGSSGSSSRAPKTVEVESNPGTEATLTASTSNCAHSFVVSGQRPEMTKPRNAPAAWKGETPMYSLLLIPAP</sequence>
<keyword evidence="3" id="KW-1185">Reference proteome</keyword>
<evidence type="ECO:0000256" key="1">
    <source>
        <dbReference type="SAM" id="MobiDB-lite"/>
    </source>
</evidence>
<proteinExistence type="predicted"/>
<name>A0ABP8PD71_9NOCA</name>
<accession>A0ABP8PD71</accession>
<feature type="region of interest" description="Disordered" evidence="1">
    <location>
        <begin position="1"/>
        <end position="29"/>
    </location>
</feature>
<reference evidence="3" key="1">
    <citation type="journal article" date="2019" name="Int. J. Syst. Evol. Microbiol.">
        <title>The Global Catalogue of Microorganisms (GCM) 10K type strain sequencing project: providing services to taxonomists for standard genome sequencing and annotation.</title>
        <authorList>
            <consortium name="The Broad Institute Genomics Platform"/>
            <consortium name="The Broad Institute Genome Sequencing Center for Infectious Disease"/>
            <person name="Wu L."/>
            <person name="Ma J."/>
        </authorList>
    </citation>
    <scope>NUCLEOTIDE SEQUENCE [LARGE SCALE GENOMIC DNA]</scope>
    <source>
        <strain evidence="3">JCM 32206</strain>
    </source>
</reference>
<dbReference type="Proteomes" id="UP001501183">
    <property type="component" value="Unassembled WGS sequence"/>
</dbReference>
<dbReference type="EMBL" id="BAABFB010000059">
    <property type="protein sequence ID" value="GAA4484670.1"/>
    <property type="molecule type" value="Genomic_DNA"/>
</dbReference>
<evidence type="ECO:0000313" key="3">
    <source>
        <dbReference type="Proteomes" id="UP001501183"/>
    </source>
</evidence>
<evidence type="ECO:0000313" key="2">
    <source>
        <dbReference type="EMBL" id="GAA4484670.1"/>
    </source>
</evidence>
<comment type="caution">
    <text evidence="2">The sequence shown here is derived from an EMBL/GenBank/DDBJ whole genome shotgun (WGS) entry which is preliminary data.</text>
</comment>